<gene>
    <name evidence="2" type="ORF">Agub_g8053</name>
</gene>
<comment type="caution">
    <text evidence="2">The sequence shown here is derived from an EMBL/GenBank/DDBJ whole genome shotgun (WGS) entry which is preliminary data.</text>
</comment>
<feature type="non-terminal residue" evidence="2">
    <location>
        <position position="1"/>
    </location>
</feature>
<dbReference type="EMBL" id="BMAR01000014">
    <property type="protein sequence ID" value="GFR46476.1"/>
    <property type="molecule type" value="Genomic_DNA"/>
</dbReference>
<proteinExistence type="predicted"/>
<evidence type="ECO:0000256" key="1">
    <source>
        <dbReference type="SAM" id="MobiDB-lite"/>
    </source>
</evidence>
<feature type="compositionally biased region" description="Low complexity" evidence="1">
    <location>
        <begin position="166"/>
        <end position="181"/>
    </location>
</feature>
<feature type="region of interest" description="Disordered" evidence="1">
    <location>
        <begin position="124"/>
        <end position="186"/>
    </location>
</feature>
<evidence type="ECO:0000313" key="2">
    <source>
        <dbReference type="EMBL" id="GFR46476.1"/>
    </source>
</evidence>
<organism evidence="2 3">
    <name type="scientific">Astrephomene gubernaculifera</name>
    <dbReference type="NCBI Taxonomy" id="47775"/>
    <lineage>
        <taxon>Eukaryota</taxon>
        <taxon>Viridiplantae</taxon>
        <taxon>Chlorophyta</taxon>
        <taxon>core chlorophytes</taxon>
        <taxon>Chlorophyceae</taxon>
        <taxon>CS clade</taxon>
        <taxon>Chlamydomonadales</taxon>
        <taxon>Astrephomenaceae</taxon>
        <taxon>Astrephomene</taxon>
    </lineage>
</organism>
<feature type="compositionally biased region" description="Polar residues" evidence="1">
    <location>
        <begin position="139"/>
        <end position="151"/>
    </location>
</feature>
<evidence type="ECO:0000313" key="3">
    <source>
        <dbReference type="Proteomes" id="UP001054857"/>
    </source>
</evidence>
<reference evidence="2 3" key="1">
    <citation type="journal article" date="2021" name="Sci. Rep.">
        <title>Genome sequencing of the multicellular alga Astrephomene provides insights into convergent evolution of germ-soma differentiation.</title>
        <authorList>
            <person name="Yamashita S."/>
            <person name="Yamamoto K."/>
            <person name="Matsuzaki R."/>
            <person name="Suzuki S."/>
            <person name="Yamaguchi H."/>
            <person name="Hirooka S."/>
            <person name="Minakuchi Y."/>
            <person name="Miyagishima S."/>
            <person name="Kawachi M."/>
            <person name="Toyoda A."/>
            <person name="Nozaki H."/>
        </authorList>
    </citation>
    <scope>NUCLEOTIDE SEQUENCE [LARGE SCALE GENOMIC DNA]</scope>
    <source>
        <strain evidence="2 3">NIES-4017</strain>
    </source>
</reference>
<keyword evidence="3" id="KW-1185">Reference proteome</keyword>
<protein>
    <submittedName>
        <fullName evidence="2">Uncharacterized protein</fullName>
    </submittedName>
</protein>
<sequence length="315" mass="32596">MPGTAEACIDPGTLPPPAKKNNSTSVQRGAPFRRALTMQQQQQHPHHQAASSEPPAAQRQRGHSFNAVTAVATVMPAAGLVMPPYPVPHSNIPYGRSPVEMQPPGPPNPQQPLSAAALPGLAVAPSPFFTPQDPGMNGVNEQATAHNSSNDAPMGQPSGSKLCWDQQQQQHPEQQRQPGKQHAGGVSWAAFRASQTYGTAAEPSGSGTGFGSSGAVPLPLLATALSACQPALLSGGTGFGGAWVDCHEEGDEAEGGYAQHGNMCGEEEGNDDDDEIAVVALPSLERLRRTSVALLRQSLALVARVCSGEVPPVAG</sequence>
<accession>A0AAD3HMX4</accession>
<name>A0AAD3HMX4_9CHLO</name>
<feature type="region of interest" description="Disordered" evidence="1">
    <location>
        <begin position="1"/>
        <end position="62"/>
    </location>
</feature>
<dbReference type="Proteomes" id="UP001054857">
    <property type="component" value="Unassembled WGS sequence"/>
</dbReference>
<dbReference type="AlphaFoldDB" id="A0AAD3HMX4"/>